<dbReference type="InterPro" id="IPR001451">
    <property type="entry name" value="Hexapep"/>
</dbReference>
<dbReference type="EMBL" id="MKIR01000001">
    <property type="protein sequence ID" value="OFI50308.1"/>
    <property type="molecule type" value="Genomic_DNA"/>
</dbReference>
<dbReference type="Pfam" id="PF00132">
    <property type="entry name" value="Hexapep"/>
    <property type="match status" value="1"/>
</dbReference>
<dbReference type="Proteomes" id="UP000178622">
    <property type="component" value="Unassembled WGS sequence"/>
</dbReference>
<evidence type="ECO:0000256" key="4">
    <source>
        <dbReference type="ARBA" id="ARBA00018522"/>
    </source>
</evidence>
<evidence type="ECO:0000256" key="10">
    <source>
        <dbReference type="ARBA" id="ARBA00049486"/>
    </source>
</evidence>
<comment type="pathway">
    <text evidence="1">Amino-acid biosynthesis; L-cysteine biosynthesis; L-cysteine from L-serine: step 1/2.</text>
</comment>
<evidence type="ECO:0000256" key="7">
    <source>
        <dbReference type="ARBA" id="ARBA00022737"/>
    </source>
</evidence>
<dbReference type="STRING" id="1859473.BG261_00010"/>
<dbReference type="PROSITE" id="PS00101">
    <property type="entry name" value="HEXAPEP_TRANSFERASES"/>
    <property type="match status" value="1"/>
</dbReference>
<protein>
    <recommendedName>
        <fullName evidence="4 11">Serine acetyltransferase</fullName>
        <ecNumber evidence="3 11">2.3.1.30</ecNumber>
    </recommendedName>
</protein>
<dbReference type="EC" id="2.3.1.30" evidence="3 11"/>
<dbReference type="Gene3D" id="1.10.3130.10">
    <property type="entry name" value="serine acetyltransferase, domain 1"/>
    <property type="match status" value="1"/>
</dbReference>
<name>A0A1E8GS52_9LACT</name>
<gene>
    <name evidence="12" type="ORF">BG261_00010</name>
</gene>
<dbReference type="InterPro" id="IPR045304">
    <property type="entry name" value="LbH_SAT"/>
</dbReference>
<dbReference type="SUPFAM" id="SSF51161">
    <property type="entry name" value="Trimeric LpxA-like enzymes"/>
    <property type="match status" value="1"/>
</dbReference>
<evidence type="ECO:0000256" key="11">
    <source>
        <dbReference type="PIRNR" id="PIRNR000441"/>
    </source>
</evidence>
<dbReference type="CDD" id="cd03354">
    <property type="entry name" value="LbH_SAT"/>
    <property type="match status" value="1"/>
</dbReference>
<sequence>MRQYIKYIDGLLTSAVEKDPATTSKLEAYFFTPGVQALANHYRAHRLFKKGKTFRALMLAKKSRRKTGIEIHPAAVIGERVFIDHGMGIVIGGTAIVEDDVTIYHGVTLGGIDLSPDNKRHPTVKKGAMLGAGSTILGDITIGENSKVGANSLVLKDVPDNATAVGSPVRIIEH</sequence>
<comment type="catalytic activity">
    <reaction evidence="10 11">
        <text>L-serine + acetyl-CoA = O-acetyl-L-serine + CoA</text>
        <dbReference type="Rhea" id="RHEA:24560"/>
        <dbReference type="ChEBI" id="CHEBI:33384"/>
        <dbReference type="ChEBI" id="CHEBI:57287"/>
        <dbReference type="ChEBI" id="CHEBI:57288"/>
        <dbReference type="ChEBI" id="CHEBI:58340"/>
        <dbReference type="EC" id="2.3.1.30"/>
    </reaction>
</comment>
<keyword evidence="7" id="KW-0677">Repeat</keyword>
<comment type="caution">
    <text evidence="12">The sequence shown here is derived from an EMBL/GenBank/DDBJ whole genome shotgun (WGS) entry which is preliminary data.</text>
</comment>
<accession>A0A1E8GS52</accession>
<proteinExistence type="inferred from homology"/>
<evidence type="ECO:0000313" key="13">
    <source>
        <dbReference type="Proteomes" id="UP000178622"/>
    </source>
</evidence>
<evidence type="ECO:0000313" key="12">
    <source>
        <dbReference type="EMBL" id="OFI50308.1"/>
    </source>
</evidence>
<dbReference type="RefSeq" id="WP_070790964.1">
    <property type="nucleotide sequence ID" value="NZ_MKIR01000001.1"/>
</dbReference>
<keyword evidence="8" id="KW-0198">Cysteine biosynthesis</keyword>
<dbReference type="InterPro" id="IPR042122">
    <property type="entry name" value="Ser_AcTrfase_N_sf"/>
</dbReference>
<keyword evidence="6 11" id="KW-0808">Transferase</keyword>
<dbReference type="AlphaFoldDB" id="A0A1E8GS52"/>
<evidence type="ECO:0000256" key="6">
    <source>
        <dbReference type="ARBA" id="ARBA00022679"/>
    </source>
</evidence>
<dbReference type="GO" id="GO:0006535">
    <property type="term" value="P:cysteine biosynthetic process from serine"/>
    <property type="evidence" value="ECO:0007669"/>
    <property type="project" value="InterPro"/>
</dbReference>
<dbReference type="PANTHER" id="PTHR42811">
    <property type="entry name" value="SERINE ACETYLTRANSFERASE"/>
    <property type="match status" value="1"/>
</dbReference>
<dbReference type="Gene3D" id="2.160.10.10">
    <property type="entry name" value="Hexapeptide repeat proteins"/>
    <property type="match status" value="1"/>
</dbReference>
<dbReference type="InterPro" id="IPR053376">
    <property type="entry name" value="Serine_acetyltransferase"/>
</dbReference>
<dbReference type="GO" id="GO:0009001">
    <property type="term" value="F:serine O-acetyltransferase activity"/>
    <property type="evidence" value="ECO:0007669"/>
    <property type="project" value="UniProtKB-EC"/>
</dbReference>
<dbReference type="FunFam" id="2.160.10.10:FF:000007">
    <property type="entry name" value="Serine acetyltransferase"/>
    <property type="match status" value="1"/>
</dbReference>
<dbReference type="PIRSF" id="PIRSF000441">
    <property type="entry name" value="CysE"/>
    <property type="match status" value="1"/>
</dbReference>
<evidence type="ECO:0000256" key="8">
    <source>
        <dbReference type="ARBA" id="ARBA00023192"/>
    </source>
</evidence>
<evidence type="ECO:0000256" key="5">
    <source>
        <dbReference type="ARBA" id="ARBA00022605"/>
    </source>
</evidence>
<dbReference type="NCBIfam" id="NF041874">
    <property type="entry name" value="EPS_EpsC"/>
    <property type="match status" value="1"/>
</dbReference>
<dbReference type="InterPro" id="IPR011004">
    <property type="entry name" value="Trimer_LpxA-like_sf"/>
</dbReference>
<comment type="similarity">
    <text evidence="2 11">Belongs to the transferase hexapeptide repeat family.</text>
</comment>
<evidence type="ECO:0000256" key="1">
    <source>
        <dbReference type="ARBA" id="ARBA00004876"/>
    </source>
</evidence>
<evidence type="ECO:0000256" key="2">
    <source>
        <dbReference type="ARBA" id="ARBA00007274"/>
    </source>
</evidence>
<keyword evidence="13" id="KW-1185">Reference proteome</keyword>
<keyword evidence="5" id="KW-0028">Amino-acid biosynthesis</keyword>
<evidence type="ECO:0000256" key="3">
    <source>
        <dbReference type="ARBA" id="ARBA00013266"/>
    </source>
</evidence>
<keyword evidence="9 11" id="KW-0012">Acyltransferase</keyword>
<evidence type="ECO:0000256" key="9">
    <source>
        <dbReference type="ARBA" id="ARBA00023315"/>
    </source>
</evidence>
<dbReference type="UniPathway" id="UPA00136">
    <property type="reaction ID" value="UER00199"/>
</dbReference>
<reference evidence="13" key="1">
    <citation type="submission" date="2016-09" db="EMBL/GenBank/DDBJ databases">
        <title>Draft genome sequence of a novel species of the family Streptococcaceae isolated from flowers.</title>
        <authorList>
            <person name="Chuah L.-O."/>
            <person name="Yap K.-P."/>
            <person name="Thong K.L."/>
            <person name="Liong M.T."/>
            <person name="Ahmad R."/>
            <person name="Rusul G."/>
        </authorList>
    </citation>
    <scope>NUCLEOTIDE SEQUENCE [LARGE SCALE GENOMIC DNA]</scope>
    <source>
        <strain evidence="13">DF1</strain>
    </source>
</reference>
<dbReference type="GO" id="GO:0005737">
    <property type="term" value="C:cytoplasm"/>
    <property type="evidence" value="ECO:0007669"/>
    <property type="project" value="InterPro"/>
</dbReference>
<dbReference type="InterPro" id="IPR005881">
    <property type="entry name" value="Ser_O-AcTrfase"/>
</dbReference>
<dbReference type="InterPro" id="IPR018357">
    <property type="entry name" value="Hexapep_transf_CS"/>
</dbReference>
<organism evidence="12 13">
    <name type="scientific">Floricoccus tropicus</name>
    <dbReference type="NCBI Taxonomy" id="1859473"/>
    <lineage>
        <taxon>Bacteria</taxon>
        <taxon>Bacillati</taxon>
        <taxon>Bacillota</taxon>
        <taxon>Bacilli</taxon>
        <taxon>Lactobacillales</taxon>
        <taxon>Streptococcaceae</taxon>
        <taxon>Floricoccus</taxon>
    </lineage>
</organism>
<dbReference type="OrthoDB" id="9801456at2"/>